<keyword evidence="2" id="KW-0132">Cell division</keyword>
<dbReference type="InterPro" id="IPR046794">
    <property type="entry name" value="Apc1_MidN"/>
</dbReference>
<dbReference type="GO" id="GO:0005680">
    <property type="term" value="C:anaphase-promoting complex"/>
    <property type="evidence" value="ECO:0007669"/>
    <property type="project" value="InterPro"/>
</dbReference>
<evidence type="ECO:0000259" key="9">
    <source>
        <dbReference type="Pfam" id="PF20518"/>
    </source>
</evidence>
<dbReference type="InterPro" id="IPR048971">
    <property type="entry name" value="Apc1_3rd"/>
</dbReference>
<dbReference type="Gene3D" id="1.25.10.10">
    <property type="entry name" value="Leucine-rich Repeat Variant"/>
    <property type="match status" value="2"/>
</dbReference>
<dbReference type="InterPro" id="IPR011989">
    <property type="entry name" value="ARM-like"/>
</dbReference>
<comment type="caution">
    <text evidence="11">The sequence shown here is derived from an EMBL/GenBank/DDBJ whole genome shotgun (WGS) entry which is preliminary data.</text>
</comment>
<keyword evidence="5" id="KW-0131">Cell cycle</keyword>
<evidence type="ECO:0000256" key="6">
    <source>
        <dbReference type="SAM" id="MobiDB-lite"/>
    </source>
</evidence>
<proteinExistence type="inferred from homology"/>
<reference evidence="11 12" key="1">
    <citation type="submission" date="2024-01" db="EMBL/GenBank/DDBJ databases">
        <title>The genome of the rayed Mediterranean limpet Patella caerulea (Linnaeus, 1758).</title>
        <authorList>
            <person name="Anh-Thu Weber A."/>
            <person name="Halstead-Nussloch G."/>
        </authorList>
    </citation>
    <scope>NUCLEOTIDE SEQUENCE [LARGE SCALE GENOMIC DNA]</scope>
    <source>
        <strain evidence="11">AATW-2023a</strain>
        <tissue evidence="11">Whole specimen</tissue>
    </source>
</reference>
<dbReference type="GO" id="GO:0051301">
    <property type="term" value="P:cell division"/>
    <property type="evidence" value="ECO:0007669"/>
    <property type="project" value="UniProtKB-KW"/>
</dbReference>
<gene>
    <name evidence="11" type="ORF">SNE40_009178</name>
</gene>
<evidence type="ECO:0000256" key="2">
    <source>
        <dbReference type="ARBA" id="ARBA00022618"/>
    </source>
</evidence>
<feature type="compositionally biased region" description="Low complexity" evidence="6">
    <location>
        <begin position="330"/>
        <end position="359"/>
    </location>
</feature>
<dbReference type="Proteomes" id="UP001347796">
    <property type="component" value="Unassembled WGS sequence"/>
</dbReference>
<keyword evidence="12" id="KW-1185">Reference proteome</keyword>
<dbReference type="GO" id="GO:0007091">
    <property type="term" value="P:metaphase/anaphase transition of mitotic cell cycle"/>
    <property type="evidence" value="ECO:0007669"/>
    <property type="project" value="TreeGrafter"/>
</dbReference>
<dbReference type="Pfam" id="PF12859">
    <property type="entry name" value="ANAPC1"/>
    <property type="match status" value="1"/>
</dbReference>
<dbReference type="PANTHER" id="PTHR12827">
    <property type="entry name" value="MEIOTIC CHECKPOINT REGULATOR TSG24 FAMILY MEMBER"/>
    <property type="match status" value="1"/>
</dbReference>
<dbReference type="InterPro" id="IPR024990">
    <property type="entry name" value="Apc1"/>
</dbReference>
<evidence type="ECO:0000313" key="11">
    <source>
        <dbReference type="EMBL" id="KAK6181291.1"/>
    </source>
</evidence>
<evidence type="ECO:0000256" key="4">
    <source>
        <dbReference type="ARBA" id="ARBA00022776"/>
    </source>
</evidence>
<dbReference type="GO" id="GO:0031145">
    <property type="term" value="P:anaphase-promoting complex-dependent catabolic process"/>
    <property type="evidence" value="ECO:0007669"/>
    <property type="project" value="TreeGrafter"/>
</dbReference>
<feature type="domain" description="Anaphase-promoting complex subunit 1 N-terminal" evidence="7">
    <location>
        <begin position="64"/>
        <end position="184"/>
    </location>
</feature>
<dbReference type="GO" id="GO:0060090">
    <property type="term" value="F:molecular adaptor activity"/>
    <property type="evidence" value="ECO:0007669"/>
    <property type="project" value="TreeGrafter"/>
</dbReference>
<comment type="similarity">
    <text evidence="1">Belongs to the APC1 family.</text>
</comment>
<dbReference type="InterPro" id="IPR049255">
    <property type="entry name" value="Apc1_N"/>
</dbReference>
<dbReference type="EMBL" id="JAZGQO010000007">
    <property type="protein sequence ID" value="KAK6181291.1"/>
    <property type="molecule type" value="Genomic_DNA"/>
</dbReference>
<evidence type="ECO:0008006" key="13">
    <source>
        <dbReference type="Google" id="ProtNLM"/>
    </source>
</evidence>
<dbReference type="GO" id="GO:0070979">
    <property type="term" value="P:protein K11-linked ubiquitination"/>
    <property type="evidence" value="ECO:0007669"/>
    <property type="project" value="TreeGrafter"/>
</dbReference>
<feature type="region of interest" description="Disordered" evidence="6">
    <location>
        <begin position="291"/>
        <end position="379"/>
    </location>
</feature>
<organism evidence="11 12">
    <name type="scientific">Patella caerulea</name>
    <name type="common">Rayed Mediterranean limpet</name>
    <dbReference type="NCBI Taxonomy" id="87958"/>
    <lineage>
        <taxon>Eukaryota</taxon>
        <taxon>Metazoa</taxon>
        <taxon>Spiralia</taxon>
        <taxon>Lophotrochozoa</taxon>
        <taxon>Mollusca</taxon>
        <taxon>Gastropoda</taxon>
        <taxon>Patellogastropoda</taxon>
        <taxon>Patelloidea</taxon>
        <taxon>Patellidae</taxon>
        <taxon>Patella</taxon>
    </lineage>
</organism>
<evidence type="ECO:0000256" key="5">
    <source>
        <dbReference type="ARBA" id="ARBA00023306"/>
    </source>
</evidence>
<evidence type="ECO:0000256" key="3">
    <source>
        <dbReference type="ARBA" id="ARBA00022737"/>
    </source>
</evidence>
<dbReference type="InterPro" id="IPR041221">
    <property type="entry name" value="APC1_C"/>
</dbReference>
<feature type="domain" description="Anaphase-promoting complex subunit 1 beta-sandwich" evidence="10">
    <location>
        <begin position="1608"/>
        <end position="1695"/>
    </location>
</feature>
<feature type="compositionally biased region" description="Polar residues" evidence="6">
    <location>
        <begin position="365"/>
        <end position="377"/>
    </location>
</feature>
<feature type="domain" description="Anaphase-promoting complex subunit 1 middle" evidence="9">
    <location>
        <begin position="663"/>
        <end position="976"/>
    </location>
</feature>
<feature type="compositionally biased region" description="Polar residues" evidence="6">
    <location>
        <begin position="311"/>
        <end position="329"/>
    </location>
</feature>
<accession>A0AAN8JP22</accession>
<feature type="domain" description="Anaphase-promoting complex subunit 1 C-terminal" evidence="8">
    <location>
        <begin position="1729"/>
        <end position="1882"/>
    </location>
</feature>
<sequence>MIAACETQDFVPFGREYIHHHPGHFQLQVQNNKHADHGLRLLKSFRDSPHEVGKKEQWIFRSREDGEGNKCDEELYVSGRTVVWSQGGQNGVRNIIKTFTVDSPVVQALWGTFVLSGTEKRNTTSSSLEQTGTVQKGICVIESSTLSFFQEKGGDYLTALPFQVSQAWTMKNGLLFERCLAQAEYSAPKKNAPNQTIVFSMLHPLDEVAPVITVTTGAGGCPKISYFTDNTQHIIFTNLEPSLAFTYDTMLGLHSAWKIRRARQEECGTLSALVENVSFCHLMAATPVTGLNQSTNSTTHSHSHSRFRASPFTNSPNVSPLRTKSGKLTSSSASRSPSLRAMAAVSRSQSPGMGSSSVRRFFSPNPANKSSSLSMRTPSKRQVPLISVNSFSEWSEPLQPEVCFEHLWTEPTPTIRDGSLGKATKVFLTKDMCGQQFLCYLIPFKQHLRLLKFEESNDLKQLIFGSLTMLPAKDATPIQSLDLLVVLESGGFLFIYSGTTKISQIHIPFLPLGSGSLSLLRPMTPQGSPIRGIFTSSRPASAMDARFDEEISHISPVQCNAEDISQMESDIIPPQCNTFIQNMRDNIHNRFTIELLNGNLCRTTLPSLTNSPGIDLCLKAIKHLLPKDIALQVLGKWYTSRNLPGGLGNMSEWSLFYKCLLSMMGYDIGRLALTSKHDMDSSMSPVMSAKRPRHTDQGSEQDWDYLVNSNHHRLSEERCEDCMNLTTCLIIPDGSVYSKPCNINTNAVLFLHFPAVMLSLHLVYEEIKQNVLLAEELKELVPLLFQISSDLKCYSYTDYYCRDFPHLFHSVDDISQLTEDHLSKMQYPQIFPATAPSIEQWIYHQLRGQPQDPLPYIPLVTNNIKNVISLYAILLNKDISTDQAIDKCLRKIAPAGHRAPTAEVSLSQSFQFSPVTVLAERLVLSMTELGMTARDLDCLPVGVALPFREAIMNCRCSPPFDWPEKAYVLIGREDLTNSLIVQKKHVSSTPTSRDDIKLNKDDIDGMESLDMEVLKLRFSEDLRIQEVRRLLQTSQPVKVSLVQKPEVSDHEFIEEKEKHLYCICTRTMALPVGRGMFTLCTYHPLPTEALPIPKLNLTGRAPPRNTTVELTHIDTPAKMAVWPHFHNGVAAGLRIANSTQIDSAWITYNSPVGNDMVNDYAGFLMALGLNGHLINLETLNIHEYLSMGQYMTTIGVLLGLSAAKRGTMDLGVTRMLSIHLTALLPPTSTELNIPHDVQVAGILGVGLVYQGTGNLHIAEVLLAEIGRPPGPENQNCTDRESYSLASGLALGLVMFGKGKQGMGLSDQSMANILCHFMVGGQRRPLPGPYRERYNSPSYLIKEGDSVNIDVTAPGATLALGMFFFNTNNSAVAEWLKAPDTQFMLNNVQPDFLLLRTLSRGLVLWESVMPTQEWVLSNIPEIVSKYAFKDGDDVNDDGSVDYETMSQAYCSLVAGAYMVMGLKFAGSANQMAFELLMKQMKLCLRLISSPSRVELAGKSLVENCLCTLLLALSLVMAGTGNLEVLRLCRMLRKRVGPQHVHATYGSHMAISMALGMLFLGGGKYTFKTTPDAIGVMLCAFYPKFPTHSNDNRYHLQAFRHLYVLAAEPRLLLPRDVDQGLASYVPIQIRFKESSQYSSSDLIFKTYAPCLLPELSLLEEITILGPRYWPIVFHVDKNWSILKSLLEKGQVLSVKQRAGHLSYAEDPQGYRSILAKSLTSDHSSHGASNPEVIKSFTSDKRITALAEVFLKPTSALNYEAVQELSTVLFECVTQEKPEAICSHFILEQLIHRCHNSSHTTGVSQLKLVLAYYTSRLRISSMNHDTPESLLEMEFLLCLKAHLEDILDAWQKGNMELIVNYIQGNIIKGEDIGNLSSFLTWFDFPTPSQFKSLSWKKPVTLPVLCRVLKGLSVTTTMRILSALQVTS</sequence>
<dbReference type="Pfam" id="PF18122">
    <property type="entry name" value="APC1_C"/>
    <property type="match status" value="1"/>
</dbReference>
<evidence type="ECO:0000313" key="12">
    <source>
        <dbReference type="Proteomes" id="UP001347796"/>
    </source>
</evidence>
<evidence type="ECO:0000256" key="1">
    <source>
        <dbReference type="ARBA" id="ARBA00010547"/>
    </source>
</evidence>
<dbReference type="PANTHER" id="PTHR12827:SF3">
    <property type="entry name" value="ANAPHASE-PROMOTING COMPLEX SUBUNIT 1"/>
    <property type="match status" value="1"/>
</dbReference>
<dbReference type="Pfam" id="PF21282">
    <property type="entry name" value="APC1_3rd"/>
    <property type="match status" value="1"/>
</dbReference>
<protein>
    <recommendedName>
        <fullName evidence="13">Anaphase-promoting complex subunit 1</fullName>
    </recommendedName>
</protein>
<evidence type="ECO:0000259" key="7">
    <source>
        <dbReference type="Pfam" id="PF12859"/>
    </source>
</evidence>
<evidence type="ECO:0000259" key="10">
    <source>
        <dbReference type="Pfam" id="PF21282"/>
    </source>
</evidence>
<keyword evidence="3" id="KW-0677">Repeat</keyword>
<dbReference type="Pfam" id="PF20518">
    <property type="entry name" value="Apc1_MidN"/>
    <property type="match status" value="1"/>
</dbReference>
<evidence type="ECO:0000259" key="8">
    <source>
        <dbReference type="Pfam" id="PF18122"/>
    </source>
</evidence>
<keyword evidence="4" id="KW-0498">Mitosis</keyword>
<name>A0AAN8JP22_PATCE</name>